<evidence type="ECO:0000313" key="2">
    <source>
        <dbReference type="Proteomes" id="UP001497527"/>
    </source>
</evidence>
<protein>
    <submittedName>
        <fullName evidence="1">Uncharacterized protein</fullName>
    </submittedName>
</protein>
<dbReference type="Proteomes" id="UP001497527">
    <property type="component" value="Unassembled WGS sequence"/>
</dbReference>
<keyword evidence="2" id="KW-1185">Reference proteome</keyword>
<organism evidence="1 2">
    <name type="scientific">Tenacibaculum polynesiense</name>
    <dbReference type="NCBI Taxonomy" id="3137857"/>
    <lineage>
        <taxon>Bacteria</taxon>
        <taxon>Pseudomonadati</taxon>
        <taxon>Bacteroidota</taxon>
        <taxon>Flavobacteriia</taxon>
        <taxon>Flavobacteriales</taxon>
        <taxon>Flavobacteriaceae</taxon>
        <taxon>Tenacibaculum</taxon>
    </lineage>
</organism>
<accession>A0ABP1EVQ3</accession>
<proteinExistence type="predicted"/>
<comment type="caution">
    <text evidence="1">The sequence shown here is derived from an EMBL/GenBank/DDBJ whole genome shotgun (WGS) entry which is preliminary data.</text>
</comment>
<sequence>MAKISLFEKGQIILTNPENGFYGIAVVLSETEKTPEFHPRCHIAITPLIFDRKVEFSELNMEELKPLEFERIYNLKTEEEFSKKEICIGVYTRKNKHNFEILGKVDPEKIYDGPLPFEPLTDLEITYPIYGDTENYLGREAYINWSRKIKNTNANNV</sequence>
<gene>
    <name evidence="1" type="ORF">T190423A01A_10076</name>
</gene>
<name>A0ABP1EVQ3_9FLAO</name>
<reference evidence="1 2" key="1">
    <citation type="submission" date="2024-05" db="EMBL/GenBank/DDBJ databases">
        <authorList>
            <person name="Duchaud E."/>
        </authorList>
    </citation>
    <scope>NUCLEOTIDE SEQUENCE [LARGE SCALE GENOMIC DNA]</scope>
    <source>
        <strain evidence="1">Ena-SAMPLE-TAB-13-05-2024-13:56:06:370-140308</strain>
    </source>
</reference>
<dbReference type="EMBL" id="CAXJIO010000010">
    <property type="protein sequence ID" value="CAL2101513.1"/>
    <property type="molecule type" value="Genomic_DNA"/>
</dbReference>
<dbReference type="RefSeq" id="WP_348715320.1">
    <property type="nucleotide sequence ID" value="NZ_CAXJIO010000010.1"/>
</dbReference>
<evidence type="ECO:0000313" key="1">
    <source>
        <dbReference type="EMBL" id="CAL2101513.1"/>
    </source>
</evidence>